<dbReference type="InterPro" id="IPR006361">
    <property type="entry name" value="Uroporphyrinogen_deCO2ase_HemE"/>
</dbReference>
<evidence type="ECO:0000256" key="6">
    <source>
        <dbReference type="ARBA" id="ARBA00022490"/>
    </source>
</evidence>
<comment type="caution">
    <text evidence="18">The sequence shown here is derived from an EMBL/GenBank/DDBJ whole genome shotgun (WGS) entry which is preliminary data.</text>
</comment>
<feature type="domain" description="Uroporphyrinogen decarboxylase (URO-D)" evidence="17">
    <location>
        <begin position="145"/>
        <end position="161"/>
    </location>
</feature>
<comment type="similarity">
    <text evidence="3 15">Belongs to the uroporphyrinogen decarboxylase family.</text>
</comment>
<dbReference type="AlphaFoldDB" id="A0AAV5RGD3"/>
<evidence type="ECO:0000256" key="8">
    <source>
        <dbReference type="ARBA" id="ARBA00023133"/>
    </source>
</evidence>
<keyword evidence="10 14" id="KW-0627">Porphyrin biosynthesis</keyword>
<evidence type="ECO:0000259" key="17">
    <source>
        <dbReference type="PROSITE" id="PS00907"/>
    </source>
</evidence>
<dbReference type="GO" id="GO:0005829">
    <property type="term" value="C:cytosol"/>
    <property type="evidence" value="ECO:0007669"/>
    <property type="project" value="TreeGrafter"/>
</dbReference>
<comment type="pathway">
    <text evidence="2 14">Porphyrin-containing compound metabolism; protoporphyrin-IX biosynthesis; coproporphyrinogen-III from 5-aminolevulinate: step 4/4.</text>
</comment>
<dbReference type="SUPFAM" id="SSF51726">
    <property type="entry name" value="UROD/MetE-like"/>
    <property type="match status" value="1"/>
</dbReference>
<dbReference type="CDD" id="cd00717">
    <property type="entry name" value="URO-D"/>
    <property type="match status" value="1"/>
</dbReference>
<dbReference type="FunFam" id="3.20.20.210:FF:000004">
    <property type="entry name" value="Uroporphyrinogen decarboxylase"/>
    <property type="match status" value="1"/>
</dbReference>
<dbReference type="HAMAP" id="MF_00218">
    <property type="entry name" value="URO_D"/>
    <property type="match status" value="1"/>
</dbReference>
<evidence type="ECO:0000256" key="4">
    <source>
        <dbReference type="ARBA" id="ARBA00012288"/>
    </source>
</evidence>
<dbReference type="Pfam" id="PF01208">
    <property type="entry name" value="URO-D"/>
    <property type="match status" value="1"/>
</dbReference>
<accession>A0AAV5RGD3</accession>
<keyword evidence="6" id="KW-0963">Cytoplasm</keyword>
<evidence type="ECO:0000256" key="1">
    <source>
        <dbReference type="ARBA" id="ARBA00004496"/>
    </source>
</evidence>
<evidence type="ECO:0000256" key="11">
    <source>
        <dbReference type="ARBA" id="ARBA00048033"/>
    </source>
</evidence>
<evidence type="ECO:0000256" key="15">
    <source>
        <dbReference type="RuleBase" id="RU004169"/>
    </source>
</evidence>
<dbReference type="Gene3D" id="3.20.20.210">
    <property type="match status" value="1"/>
</dbReference>
<dbReference type="InterPro" id="IPR000257">
    <property type="entry name" value="Uroporphyrinogen_deCOase"/>
</dbReference>
<dbReference type="Proteomes" id="UP001362899">
    <property type="component" value="Unassembled WGS sequence"/>
</dbReference>
<dbReference type="PANTHER" id="PTHR21091">
    <property type="entry name" value="METHYLTETRAHYDROFOLATE:HOMOCYSTEINE METHYLTRANSFERASE RELATED"/>
    <property type="match status" value="1"/>
</dbReference>
<keyword evidence="9 14" id="KW-0456">Lyase</keyword>
<dbReference type="EMBL" id="BTGC01000003">
    <property type="protein sequence ID" value="GMM50549.1"/>
    <property type="molecule type" value="Genomic_DNA"/>
</dbReference>
<protein>
    <recommendedName>
        <fullName evidence="5 14">Uroporphyrinogen decarboxylase</fullName>
        <ecNumber evidence="4 14">4.1.1.37</ecNumber>
    </recommendedName>
</protein>
<evidence type="ECO:0000256" key="10">
    <source>
        <dbReference type="ARBA" id="ARBA00023244"/>
    </source>
</evidence>
<dbReference type="GO" id="GO:0004853">
    <property type="term" value="F:uroporphyrinogen decarboxylase activity"/>
    <property type="evidence" value="ECO:0007669"/>
    <property type="project" value="UniProtKB-EC"/>
</dbReference>
<dbReference type="PROSITE" id="PS00907">
    <property type="entry name" value="UROD_2"/>
    <property type="match status" value="1"/>
</dbReference>
<evidence type="ECO:0000256" key="14">
    <source>
        <dbReference type="RuleBase" id="RU000554"/>
    </source>
</evidence>
<gene>
    <name evidence="18" type="ORF">DASB73_015070</name>
</gene>
<name>A0AAV5RGD3_STABA</name>
<keyword evidence="19" id="KW-1185">Reference proteome</keyword>
<evidence type="ECO:0000256" key="13">
    <source>
        <dbReference type="ARBA" id="ARBA00058098"/>
    </source>
</evidence>
<organism evidence="18 19">
    <name type="scientific">Starmerella bacillaris</name>
    <name type="common">Yeast</name>
    <name type="synonym">Candida zemplinina</name>
    <dbReference type="NCBI Taxonomy" id="1247836"/>
    <lineage>
        <taxon>Eukaryota</taxon>
        <taxon>Fungi</taxon>
        <taxon>Dikarya</taxon>
        <taxon>Ascomycota</taxon>
        <taxon>Saccharomycotina</taxon>
        <taxon>Dipodascomycetes</taxon>
        <taxon>Dipodascales</taxon>
        <taxon>Trichomonascaceae</taxon>
        <taxon>Starmerella</taxon>
    </lineage>
</organism>
<evidence type="ECO:0000259" key="16">
    <source>
        <dbReference type="PROSITE" id="PS00906"/>
    </source>
</evidence>
<dbReference type="EC" id="4.1.1.37" evidence="4 14"/>
<comment type="catalytic activity">
    <reaction evidence="11 14">
        <text>uroporphyrinogen III + 4 H(+) = coproporphyrinogen III + 4 CO2</text>
        <dbReference type="Rhea" id="RHEA:19865"/>
        <dbReference type="ChEBI" id="CHEBI:15378"/>
        <dbReference type="ChEBI" id="CHEBI:16526"/>
        <dbReference type="ChEBI" id="CHEBI:57308"/>
        <dbReference type="ChEBI" id="CHEBI:57309"/>
        <dbReference type="EC" id="4.1.1.37"/>
    </reaction>
</comment>
<evidence type="ECO:0000256" key="2">
    <source>
        <dbReference type="ARBA" id="ARBA00004804"/>
    </source>
</evidence>
<proteinExistence type="inferred from homology"/>
<dbReference type="NCBIfam" id="TIGR01464">
    <property type="entry name" value="hemE"/>
    <property type="match status" value="1"/>
</dbReference>
<evidence type="ECO:0000256" key="7">
    <source>
        <dbReference type="ARBA" id="ARBA00022793"/>
    </source>
</evidence>
<comment type="function">
    <text evidence="13">Catalyzes the sequential decarboxylation of four acetate groups of uroporphyrinogen-III (octacarboxyporphyrin) to yield coproporphyrinogen-III (tetracarboxyporphyrin) with the formation of intermediate hepta-, hexa- and penta-carboxylate porphyrinogens in the heme biosynthesis pathway. Acts on a number of porphyrinogens, but only coproporphyrinogen III can ultimately be converted to heme.</text>
</comment>
<reference evidence="18 19" key="1">
    <citation type="journal article" date="2023" name="Elife">
        <title>Identification of key yeast species and microbe-microbe interactions impacting larval growth of Drosophila in the wild.</title>
        <authorList>
            <person name="Mure A."/>
            <person name="Sugiura Y."/>
            <person name="Maeda R."/>
            <person name="Honda K."/>
            <person name="Sakurai N."/>
            <person name="Takahashi Y."/>
            <person name="Watada M."/>
            <person name="Katoh T."/>
            <person name="Gotoh A."/>
            <person name="Gotoh Y."/>
            <person name="Taniguchi I."/>
            <person name="Nakamura K."/>
            <person name="Hayashi T."/>
            <person name="Katayama T."/>
            <person name="Uemura T."/>
            <person name="Hattori Y."/>
        </authorList>
    </citation>
    <scope>NUCLEOTIDE SEQUENCE [LARGE SCALE GENOMIC DNA]</scope>
    <source>
        <strain evidence="18 19">SB-73</strain>
    </source>
</reference>
<dbReference type="GO" id="GO:0006783">
    <property type="term" value="P:heme biosynthetic process"/>
    <property type="evidence" value="ECO:0007669"/>
    <property type="project" value="UniProtKB-KW"/>
</dbReference>
<comment type="catalytic activity">
    <reaction evidence="12">
        <text>uroporphyrinogen I + 4 H(+) = coproporphyrinogen I + 4 CO2</text>
        <dbReference type="Rhea" id="RHEA:31239"/>
        <dbReference type="ChEBI" id="CHEBI:15378"/>
        <dbReference type="ChEBI" id="CHEBI:16526"/>
        <dbReference type="ChEBI" id="CHEBI:62626"/>
        <dbReference type="ChEBI" id="CHEBI:62631"/>
    </reaction>
</comment>
<feature type="domain" description="Uroporphyrinogen decarboxylase (URO-D)" evidence="16">
    <location>
        <begin position="23"/>
        <end position="32"/>
    </location>
</feature>
<evidence type="ECO:0000313" key="18">
    <source>
        <dbReference type="EMBL" id="GMM50549.1"/>
    </source>
</evidence>
<evidence type="ECO:0000256" key="12">
    <source>
        <dbReference type="ARBA" id="ARBA00052550"/>
    </source>
</evidence>
<evidence type="ECO:0000313" key="19">
    <source>
        <dbReference type="Proteomes" id="UP001362899"/>
    </source>
</evidence>
<evidence type="ECO:0000256" key="5">
    <source>
        <dbReference type="ARBA" id="ARBA00014308"/>
    </source>
</evidence>
<keyword evidence="8" id="KW-0350">Heme biosynthesis</keyword>
<dbReference type="PROSITE" id="PS00906">
    <property type="entry name" value="UROD_1"/>
    <property type="match status" value="1"/>
</dbReference>
<dbReference type="PANTHER" id="PTHR21091:SF169">
    <property type="entry name" value="UROPORPHYRINOGEN DECARBOXYLASE"/>
    <property type="match status" value="1"/>
</dbReference>
<evidence type="ECO:0000256" key="3">
    <source>
        <dbReference type="ARBA" id="ARBA00009935"/>
    </source>
</evidence>
<sequence length="356" mass="40455">MFPELKNDLILRAAKGEKVERPPVWIMRQAGRYLPEYKQFKGNDDFFDLCRTPEKAATITIQPIDHYPGLIDAAIIFNDILVIPQALGMTVEMKENVGPSFPDPLRVPSDINKLNFNPDVKKELGWALEAITLTRHRLAGRVPLLGFVGAPWTLLVYMIEGGGTKMFRFVKEWIFTYPEECHKLLDLLTSTCVDFLVEQVRAGAQMVQVFESWASELGPIDFNEFSLPYLKRIAIEVPKKLQSLGIEPVPMTVFAKGAWYALKDLDQTNYDVISLDWLYDPALARSNSTKSLQGNIDPGLMYGSDEAITKRVEQMITGFGKQKYIVNFGHGTHPFMDPKKIEWFLKEVHRVGKEAN</sequence>
<keyword evidence="7 14" id="KW-0210">Decarboxylase</keyword>
<comment type="subcellular location">
    <subcellularLocation>
        <location evidence="1">Cytoplasm</location>
    </subcellularLocation>
</comment>
<dbReference type="InterPro" id="IPR038071">
    <property type="entry name" value="UROD/MetE-like_sf"/>
</dbReference>
<evidence type="ECO:0000256" key="9">
    <source>
        <dbReference type="ARBA" id="ARBA00023239"/>
    </source>
</evidence>